<evidence type="ECO:0000313" key="1">
    <source>
        <dbReference type="EMBL" id="SPH20653.1"/>
    </source>
</evidence>
<name>A0A2R8BC59_9RHOB</name>
<dbReference type="Proteomes" id="UP000244880">
    <property type="component" value="Unassembled WGS sequence"/>
</dbReference>
<dbReference type="InterPro" id="IPR046788">
    <property type="entry name" value="Methyltransf_35"/>
</dbReference>
<gene>
    <name evidence="1" type="ORF">ASD8599_01392</name>
</gene>
<dbReference type="OrthoDB" id="9181262at2"/>
<evidence type="ECO:0000313" key="2">
    <source>
        <dbReference type="Proteomes" id="UP000244880"/>
    </source>
</evidence>
<reference evidence="1 2" key="1">
    <citation type="submission" date="2018-03" db="EMBL/GenBank/DDBJ databases">
        <authorList>
            <person name="Keele B.F."/>
        </authorList>
    </citation>
    <scope>NUCLEOTIDE SEQUENCE [LARGE SCALE GENOMIC DNA]</scope>
    <source>
        <strain evidence="1 2">CECT 8599</strain>
    </source>
</reference>
<organism evidence="1 2">
    <name type="scientific">Ascidiaceihabitans donghaensis</name>
    <dbReference type="NCBI Taxonomy" id="1510460"/>
    <lineage>
        <taxon>Bacteria</taxon>
        <taxon>Pseudomonadati</taxon>
        <taxon>Pseudomonadota</taxon>
        <taxon>Alphaproteobacteria</taxon>
        <taxon>Rhodobacterales</taxon>
        <taxon>Paracoccaceae</taxon>
        <taxon>Ascidiaceihabitans</taxon>
    </lineage>
</organism>
<keyword evidence="2" id="KW-1185">Reference proteome</keyword>
<protein>
    <submittedName>
        <fullName evidence="1">Uncharacterized protein</fullName>
    </submittedName>
</protein>
<dbReference type="Pfam" id="PF20553">
    <property type="entry name" value="Methyltransf_35"/>
    <property type="match status" value="1"/>
</dbReference>
<dbReference type="EMBL" id="OMOR01000001">
    <property type="protein sequence ID" value="SPH20653.1"/>
    <property type="molecule type" value="Genomic_DNA"/>
</dbReference>
<dbReference type="RefSeq" id="WP_108827831.1">
    <property type="nucleotide sequence ID" value="NZ_OMOR01000001.1"/>
</dbReference>
<accession>A0A2R8BC59</accession>
<proteinExistence type="predicted"/>
<sequence>MPSFNAINYSTRPSKTIQRQVIFSCLERLSPILGLNNAAYIGFGSIWFTDFVLAHNRLGIERMESIESDDVGFSRANFNKPYSMVSVHSGHSNEVLPNLLDDVELIARPWVIWLDYDGGLTESVIEDVRTLIEQAPENSVLLYTVSAAGNKYGNPRERREDLQNLFGPVVPDDLAIGACKNERLQATLAEYGLEFMRSVAAEANRLGGFMPAFSVAYKDGSPMVTVGGVLATEGNSHAVREVTEAADWQGIVDELITAPHLTVRESAGIQALLPCGNDISRQQIQALGFDLSEEEIAIFQRYYKQYPSFAQVVF</sequence>
<dbReference type="AlphaFoldDB" id="A0A2R8BC59"/>